<keyword evidence="2" id="KW-0472">Membrane</keyword>
<evidence type="ECO:0000256" key="2">
    <source>
        <dbReference type="SAM" id="Phobius"/>
    </source>
</evidence>
<dbReference type="InterPro" id="IPR046112">
    <property type="entry name" value="DUF6049"/>
</dbReference>
<dbReference type="RefSeq" id="WP_130102533.1">
    <property type="nucleotide sequence ID" value="NZ_SDWW01000021.1"/>
</dbReference>
<gene>
    <name evidence="3" type="ORF">EUA98_09950</name>
</gene>
<comment type="caution">
    <text evidence="3">The sequence shown here is derived from an EMBL/GenBank/DDBJ whole genome shotgun (WGS) entry which is preliminary data.</text>
</comment>
<keyword evidence="4" id="KW-1185">Reference proteome</keyword>
<feature type="region of interest" description="Disordered" evidence="1">
    <location>
        <begin position="405"/>
        <end position="439"/>
    </location>
</feature>
<dbReference type="OrthoDB" id="3267347at2"/>
<feature type="transmembrane region" description="Helical" evidence="2">
    <location>
        <begin position="694"/>
        <end position="711"/>
    </location>
</feature>
<proteinExistence type="predicted"/>
<dbReference type="Pfam" id="PF19516">
    <property type="entry name" value="DUF6049"/>
    <property type="match status" value="1"/>
</dbReference>
<accession>A0A4Q5MZD2</accession>
<name>A0A4Q5MZD2_9MICO</name>
<sequence length="744" mass="75775">MNAHLRRARRPWPGPLLRGLLGTLLGAAVVLTGLVSTGSDALAEVGSATPSPTDEVPLELPVQVAVTAVSPQVLRPDGQLAVRATVTNRSDEAIAEPRATLRIRRFLISTRSAVEEWTGFGATDTAGTPVGQPVVLGAPLAPGASADVEFLVPAGDLLLSSAPAAWGPRGISVEVTDDGARVGLARTFTLWLPAEPEASVRVSVAVPFTGEALDAEAATEPTLPTDDTIERLADLLEITRDRPEVAWALDPAVLAGLAGPDAPPEASSDLSTAASDADARALGTGLGRAAAGRDVFTLPAFDPDLAALAHAGEQDVAATAVSLAGAAPLPLLGSPPRTDLAWPADEVPDHETVALAAQVGARTVIVGGDGLAALDLNYTSTGRATVPTAAGEVAALVADSTLTDLFTDPDSTSESDASETDPAAPTAATGDPAAQTTPATAAQRVLAETAIVARERPSDSRHLLIAPRRGWSPDVAVARAQLAALAEAPWVDLAPLATLIGTADPAVEREALPSEVTADRELTPSAISSLSSARADLTTFATLVPDPAALTAGADAAVLAPLSVAWRADEGGRADVVQEVATDLAARATGVSVVPGSVLSLISRSGFLPVGLRNELDQDVTLQVSLVPENRLLVVDGPETITVPANSETQARIPFHAVGSGDVRVEVTLLAPGGAPVSEPTSFTVRVRADWENVGTAVVAGVLGLGLLFGIGRTIRRGQTKTRGASPAQIAEIAEITGPPPEKS</sequence>
<reference evidence="3 4" key="1">
    <citation type="submission" date="2019-01" db="EMBL/GenBank/DDBJ databases">
        <title>Novel species of Cellulomonas.</title>
        <authorList>
            <person name="Liu Q."/>
            <person name="Xin Y.-H."/>
        </authorList>
    </citation>
    <scope>NUCLEOTIDE SEQUENCE [LARGE SCALE GENOMIC DNA]</scope>
    <source>
        <strain evidence="3 4">HLT2-17</strain>
    </source>
</reference>
<evidence type="ECO:0000313" key="4">
    <source>
        <dbReference type="Proteomes" id="UP000293764"/>
    </source>
</evidence>
<evidence type="ECO:0008006" key="5">
    <source>
        <dbReference type="Google" id="ProtNLM"/>
    </source>
</evidence>
<feature type="compositionally biased region" description="Low complexity" evidence="1">
    <location>
        <begin position="420"/>
        <end position="439"/>
    </location>
</feature>
<evidence type="ECO:0000256" key="1">
    <source>
        <dbReference type="SAM" id="MobiDB-lite"/>
    </source>
</evidence>
<organism evidence="3 4">
    <name type="scientific">Pengzhenrongella frigida</name>
    <dbReference type="NCBI Taxonomy" id="1259133"/>
    <lineage>
        <taxon>Bacteria</taxon>
        <taxon>Bacillati</taxon>
        <taxon>Actinomycetota</taxon>
        <taxon>Actinomycetes</taxon>
        <taxon>Micrococcales</taxon>
        <taxon>Pengzhenrongella</taxon>
    </lineage>
</organism>
<dbReference type="AlphaFoldDB" id="A0A4Q5MZD2"/>
<dbReference type="Proteomes" id="UP000293764">
    <property type="component" value="Unassembled WGS sequence"/>
</dbReference>
<protein>
    <recommendedName>
        <fullName evidence="5">2-oxoglutarate dehydrogenase</fullName>
    </recommendedName>
</protein>
<evidence type="ECO:0000313" key="3">
    <source>
        <dbReference type="EMBL" id="RYV51095.1"/>
    </source>
</evidence>
<keyword evidence="2" id="KW-1133">Transmembrane helix</keyword>
<dbReference type="EMBL" id="SDWW01000021">
    <property type="protein sequence ID" value="RYV51095.1"/>
    <property type="molecule type" value="Genomic_DNA"/>
</dbReference>
<keyword evidence="2" id="KW-0812">Transmembrane</keyword>